<evidence type="ECO:0000259" key="2">
    <source>
        <dbReference type="Pfam" id="PF19763"/>
    </source>
</evidence>
<dbReference type="InterPro" id="IPR046217">
    <property type="entry name" value="DUF6250"/>
</dbReference>
<protein>
    <recommendedName>
        <fullName evidence="2">DUF6250 domain-containing protein</fullName>
    </recommendedName>
</protein>
<organism evidence="3 4">
    <name type="scientific">Vibrio fortis</name>
    <dbReference type="NCBI Taxonomy" id="212667"/>
    <lineage>
        <taxon>Bacteria</taxon>
        <taxon>Pseudomonadati</taxon>
        <taxon>Pseudomonadota</taxon>
        <taxon>Gammaproteobacteria</taxon>
        <taxon>Vibrionales</taxon>
        <taxon>Vibrionaceae</taxon>
        <taxon>Vibrio</taxon>
    </lineage>
</organism>
<feature type="signal peptide" evidence="1">
    <location>
        <begin position="1"/>
        <end position="23"/>
    </location>
</feature>
<evidence type="ECO:0000313" key="4">
    <source>
        <dbReference type="Proteomes" id="UP000326687"/>
    </source>
</evidence>
<dbReference type="RefSeq" id="WP_150897144.1">
    <property type="nucleotide sequence ID" value="NZ_VXDD01000003.1"/>
</dbReference>
<dbReference type="Gene3D" id="2.60.120.200">
    <property type="match status" value="1"/>
</dbReference>
<reference evidence="3 4" key="1">
    <citation type="submission" date="2019-09" db="EMBL/GenBank/DDBJ databases">
        <title>Vibrio Fortis S7-72.</title>
        <authorList>
            <person name="Das S.K."/>
        </authorList>
    </citation>
    <scope>NUCLEOTIDE SEQUENCE [LARGE SCALE GENOMIC DNA]</scope>
    <source>
        <strain evidence="3 4">S7-72</strain>
    </source>
</reference>
<evidence type="ECO:0000313" key="3">
    <source>
        <dbReference type="EMBL" id="KAB0301614.1"/>
    </source>
</evidence>
<name>A0A5N3S449_9VIBR</name>
<proteinExistence type="predicted"/>
<feature type="domain" description="DUF6250" evidence="2">
    <location>
        <begin position="71"/>
        <end position="236"/>
    </location>
</feature>
<accession>A0A5N3S449</accession>
<evidence type="ECO:0000256" key="1">
    <source>
        <dbReference type="SAM" id="SignalP"/>
    </source>
</evidence>
<comment type="caution">
    <text evidence="3">The sequence shown here is derived from an EMBL/GenBank/DDBJ whole genome shotgun (WGS) entry which is preliminary data.</text>
</comment>
<dbReference type="Pfam" id="PF19763">
    <property type="entry name" value="DUF6250"/>
    <property type="match status" value="1"/>
</dbReference>
<dbReference type="Proteomes" id="UP000326687">
    <property type="component" value="Unassembled WGS sequence"/>
</dbReference>
<keyword evidence="1" id="KW-0732">Signal</keyword>
<feature type="chain" id="PRO_5024350277" description="DUF6250 domain-containing protein" evidence="1">
    <location>
        <begin position="24"/>
        <end position="245"/>
    </location>
</feature>
<dbReference type="EMBL" id="VXDD01000003">
    <property type="protein sequence ID" value="KAB0301614.1"/>
    <property type="molecule type" value="Genomic_DNA"/>
</dbReference>
<gene>
    <name evidence="3" type="ORF">F2Z80_21440</name>
</gene>
<dbReference type="AlphaFoldDB" id="A0A5N3S449"/>
<sequence length="245" mass="28184">MNTLCRAIVTVTTLFALSGSLTANDKVVQFDASKFDLSNLYQDDFNQKTSNWIIESSNLTETSWKGGELDIDTSSGTTVWFKEPIGVMTLIEFDGRTIVEGGQNDRGTDLNFFWMATDLTNPDFFQQSAWRNGKMRNYDSLSLYYVGYGANDNSTTRFRQYTGDGTRPLHSKYDINDRQFMNIDNISTNIKIYNLPEKTVILSNDQFLYEIPRDSQYQEGWFGFRTWKSHIAIDKFSVSKLVENK</sequence>